<protein>
    <submittedName>
        <fullName evidence="2">Uncharacterized protein</fullName>
    </submittedName>
</protein>
<evidence type="ECO:0000313" key="8">
    <source>
        <dbReference type="Proteomes" id="UP000248786"/>
    </source>
</evidence>
<evidence type="ECO:0000256" key="1">
    <source>
        <dbReference type="SAM" id="MobiDB-lite"/>
    </source>
</evidence>
<proteinExistence type="predicted"/>
<reference evidence="8 9" key="3">
    <citation type="submission" date="2018-05" db="EMBL/GenBank/DDBJ databases">
        <title>Draft genome sequences of Dehalococcoides mccartyi strains RC and KS.</title>
        <authorList>
            <person name="Higgins S.A."/>
            <person name="Padilla-Crespo E."/>
            <person name="Loeffler F.E."/>
        </authorList>
    </citation>
    <scope>NUCLEOTIDE SEQUENCE [LARGE SCALE GENOMIC DNA]</scope>
    <source>
        <strain evidence="5 8">KS</strain>
        <strain evidence="4 9">RC</strain>
    </source>
</reference>
<dbReference type="EMBL" id="QGLD01000016">
    <property type="protein sequence ID" value="RAL70128.1"/>
    <property type="molecule type" value="Genomic_DNA"/>
</dbReference>
<accession>A0A142VDC5</accession>
<feature type="compositionally biased region" description="Polar residues" evidence="1">
    <location>
        <begin position="101"/>
        <end position="112"/>
    </location>
</feature>
<evidence type="ECO:0000313" key="9">
    <source>
        <dbReference type="Proteomes" id="UP000249146"/>
    </source>
</evidence>
<evidence type="ECO:0000313" key="4">
    <source>
        <dbReference type="EMBL" id="RAL68941.1"/>
    </source>
</evidence>
<dbReference type="PATRIC" id="fig|61435.8.peg.1370"/>
<reference evidence="2 6" key="1">
    <citation type="submission" date="2015-03" db="EMBL/GenBank/DDBJ databases">
        <title>Genomic characterization of Dehalococcoides mccartyi strain 11a5, an unusal plasmid-containing chloroethene dechlorinator.</title>
        <authorList>
            <person name="Zhao S."/>
            <person name="Ding C."/>
            <person name="He J."/>
        </authorList>
    </citation>
    <scope>NUCLEOTIDE SEQUENCE [LARGE SCALE GENOMIC DNA]</scope>
    <source>
        <strain evidence="2 6">11a5</strain>
    </source>
</reference>
<evidence type="ECO:0000313" key="7">
    <source>
        <dbReference type="Proteomes" id="UP000233649"/>
    </source>
</evidence>
<dbReference type="Proteomes" id="UP000233649">
    <property type="component" value="Unassembled WGS sequence"/>
</dbReference>
<dbReference type="EMBL" id="PHFD01000023">
    <property type="protein sequence ID" value="PKH48009.1"/>
    <property type="molecule type" value="Genomic_DNA"/>
</dbReference>
<dbReference type="AlphaFoldDB" id="A0A142VDC5"/>
<dbReference type="EMBL" id="CP011127">
    <property type="protein sequence ID" value="AMU87205.1"/>
    <property type="molecule type" value="Genomic_DNA"/>
</dbReference>
<reference evidence="3 7" key="2">
    <citation type="journal article" date="2017" name="FEMS Microbiol. Ecol.">
        <title>Reconstructed genomes of novel Dehalococcoides mccartyi strains from 1,2,3,4-tetrachlorodibenzo-p-dioxin-dechlorinating enrichment cultures reveal divergent reductive dehalogenase gene profiles.</title>
        <authorList>
            <person name="Dam H.T."/>
            <person name="Vollmers J."/>
            <person name="Kaster A.K."/>
            <person name="Haggblom M.M."/>
        </authorList>
    </citation>
    <scope>NUCLEOTIDE SEQUENCE [LARGE SCALE GENOMIC DNA]</scope>
    <source>
        <strain evidence="3 7">H1-3-2.001</strain>
    </source>
</reference>
<organism evidence="2 6">
    <name type="scientific">Dehalococcoides mccartyi</name>
    <dbReference type="NCBI Taxonomy" id="61435"/>
    <lineage>
        <taxon>Bacteria</taxon>
        <taxon>Bacillati</taxon>
        <taxon>Chloroflexota</taxon>
        <taxon>Dehalococcoidia</taxon>
        <taxon>Dehalococcoidales</taxon>
        <taxon>Dehalococcoidaceae</taxon>
        <taxon>Dehalococcoides</taxon>
    </lineage>
</organism>
<evidence type="ECO:0000313" key="5">
    <source>
        <dbReference type="EMBL" id="RAL70128.1"/>
    </source>
</evidence>
<gene>
    <name evidence="5" type="ORF">C1G86_1456</name>
    <name evidence="4" type="ORF">C1G87_1418</name>
    <name evidence="3" type="ORF">CVH13_00079</name>
    <name evidence="2" type="ORF">Dm11a5_1379</name>
</gene>
<evidence type="ECO:0000313" key="6">
    <source>
        <dbReference type="Proteomes" id="UP000076394"/>
    </source>
</evidence>
<dbReference type="Proteomes" id="UP000249146">
    <property type="component" value="Unassembled WGS sequence"/>
</dbReference>
<evidence type="ECO:0000313" key="3">
    <source>
        <dbReference type="EMBL" id="PKH48009.1"/>
    </source>
</evidence>
<sequence>MDDLIFPFGQKIKSLWQVVRAPRKVFILGVYASAVHAKWLNAKGKVLANALAVASEQYIFWRGENAEEIISRIPLPEGAGGLISAGEKFNRPSGRALDKYPSTTANRNYEWR</sequence>
<feature type="region of interest" description="Disordered" evidence="1">
    <location>
        <begin position="86"/>
        <end position="112"/>
    </location>
</feature>
<dbReference type="EMBL" id="QGLC01000018">
    <property type="protein sequence ID" value="RAL68941.1"/>
    <property type="molecule type" value="Genomic_DNA"/>
</dbReference>
<dbReference type="RefSeq" id="WP_011309892.1">
    <property type="nucleotide sequence ID" value="NZ_CP011127.1"/>
</dbReference>
<dbReference type="Proteomes" id="UP000248786">
    <property type="component" value="Unassembled WGS sequence"/>
</dbReference>
<name>A0A142VDC5_9CHLR</name>
<dbReference type="OrthoDB" id="3078588at2"/>
<evidence type="ECO:0000313" key="2">
    <source>
        <dbReference type="EMBL" id="AMU87205.1"/>
    </source>
</evidence>
<dbReference type="Proteomes" id="UP000076394">
    <property type="component" value="Chromosome"/>
</dbReference>